<dbReference type="EMBL" id="CDMZ01002224">
    <property type="protein sequence ID" value="CEM41384.1"/>
    <property type="molecule type" value="Genomic_DNA"/>
</dbReference>
<evidence type="ECO:0000313" key="1">
    <source>
        <dbReference type="EMBL" id="CEM41384.1"/>
    </source>
</evidence>
<dbReference type="PhylomeDB" id="A0A0G4HC78"/>
<organism evidence="1">
    <name type="scientific">Chromera velia CCMP2878</name>
    <dbReference type="NCBI Taxonomy" id="1169474"/>
    <lineage>
        <taxon>Eukaryota</taxon>
        <taxon>Sar</taxon>
        <taxon>Alveolata</taxon>
        <taxon>Colpodellida</taxon>
        <taxon>Chromeraceae</taxon>
        <taxon>Chromera</taxon>
    </lineage>
</organism>
<gene>
    <name evidence="1" type="ORF">Cvel_6219</name>
</gene>
<proteinExistence type="predicted"/>
<dbReference type="VEuPathDB" id="CryptoDB:Cvel_6219"/>
<accession>A0A0G4HC78</accession>
<name>A0A0G4HC78_9ALVE</name>
<reference evidence="1" key="1">
    <citation type="submission" date="2014-11" db="EMBL/GenBank/DDBJ databases">
        <authorList>
            <person name="Otto D Thomas"/>
            <person name="Naeem Raeece"/>
        </authorList>
    </citation>
    <scope>NUCLEOTIDE SEQUENCE</scope>
</reference>
<protein>
    <submittedName>
        <fullName evidence="1">Uncharacterized protein</fullName>
    </submittedName>
</protein>
<dbReference type="AlphaFoldDB" id="A0A0G4HC78"/>
<sequence length="161" mass="16709">MAPPLCMSLRTVASQALPIAVPVRKALLAGRIPTHFVPQRPKLSIPLTGFDESFSRSRHRPDECIRSGSIPVSDIISIENGVPVGASGVDYGLSGRTVLSFHPLMTVIVLTGGSRGIGPRRAPPIGAPSAIPLAGTPSSTALPPMIRVAPALPARVRGLSS</sequence>